<evidence type="ECO:0008006" key="3">
    <source>
        <dbReference type="Google" id="ProtNLM"/>
    </source>
</evidence>
<dbReference type="SUPFAM" id="SSF53756">
    <property type="entry name" value="UDP-Glycosyltransferase/glycogen phosphorylase"/>
    <property type="match status" value="1"/>
</dbReference>
<keyword evidence="2" id="KW-1185">Reference proteome</keyword>
<evidence type="ECO:0000313" key="1">
    <source>
        <dbReference type="EMBL" id="MXN20400.1"/>
    </source>
</evidence>
<dbReference type="Proteomes" id="UP000477911">
    <property type="component" value="Unassembled WGS sequence"/>
</dbReference>
<comment type="caution">
    <text evidence="1">The sequence shown here is derived from an EMBL/GenBank/DDBJ whole genome shotgun (WGS) entry which is preliminary data.</text>
</comment>
<gene>
    <name evidence="1" type="ORF">GR170_21400</name>
</gene>
<dbReference type="EMBL" id="WUMU01000027">
    <property type="protein sequence ID" value="MXN20400.1"/>
    <property type="molecule type" value="Genomic_DNA"/>
</dbReference>
<dbReference type="Gene3D" id="3.40.50.2000">
    <property type="entry name" value="Glycogen Phosphorylase B"/>
    <property type="match status" value="1"/>
</dbReference>
<accession>A0A6L7GAT8</accession>
<dbReference type="RefSeq" id="WP_160896526.1">
    <property type="nucleotide sequence ID" value="NZ_WUMU01000027.1"/>
</dbReference>
<protein>
    <recommendedName>
        <fullName evidence="3">Glycosyltransferase</fullName>
    </recommendedName>
</protein>
<name>A0A6L7GAT8_9RHOB</name>
<reference evidence="1 2" key="1">
    <citation type="submission" date="2019-12" db="EMBL/GenBank/DDBJ databases">
        <authorList>
            <person name="Li M."/>
        </authorList>
    </citation>
    <scope>NUCLEOTIDE SEQUENCE [LARGE SCALE GENOMIC DNA]</scope>
    <source>
        <strain evidence="1 2">GBMRC 2024</strain>
    </source>
</reference>
<proteinExistence type="predicted"/>
<organism evidence="1 2">
    <name type="scientific">Pseudooceanicola albus</name>
    <dbReference type="NCBI Taxonomy" id="2692189"/>
    <lineage>
        <taxon>Bacteria</taxon>
        <taxon>Pseudomonadati</taxon>
        <taxon>Pseudomonadota</taxon>
        <taxon>Alphaproteobacteria</taxon>
        <taxon>Rhodobacterales</taxon>
        <taxon>Paracoccaceae</taxon>
        <taxon>Pseudooceanicola</taxon>
    </lineage>
</organism>
<evidence type="ECO:0000313" key="2">
    <source>
        <dbReference type="Proteomes" id="UP000477911"/>
    </source>
</evidence>
<dbReference type="AlphaFoldDB" id="A0A6L7GAT8"/>
<sequence length="430" mass="47710">MARRHLSLRHFRRLLQLLRQEGPRQTGRRVRLWWQATGGGARPSILPEQTGAPAATDLQSFWTDLAERHAFRIPSPPLQNRRRKVALIGDLNLPQCRKYRVEQLSELMRLSGADYTFSHYEDVPRCMDILQDASHVMLYRLSTHPLVTQYLYEARRLRLPVLYDIDDPLFSVPAYAGYANMAALPPGMRDHFLAQAPRYAEVMNVADAISVSTPALQAHLREFTQRPVFLRRNFADLQTLEARPAPPPAGGGLRLCFASGSHGHEADFELIAGPVQRLLARDPAHRLVILGHFDASRLPAPLRPRIEPHPFTGYAAYLRQLAGCHVALMPLQDDLFNRCKSAVRVIDAASVGVASFVSPVSDMAAMVEDGGTGRVLAAPQDWDGALEAAARDRGATARMGTAARRVLEADWTARLGAPVADPGLLRWLAA</sequence>